<name>A0A344LD48_9PSEU</name>
<keyword evidence="1" id="KW-1133">Transmembrane helix</keyword>
<feature type="transmembrane region" description="Helical" evidence="1">
    <location>
        <begin position="172"/>
        <end position="191"/>
    </location>
</feature>
<evidence type="ECO:0000256" key="1">
    <source>
        <dbReference type="SAM" id="Phobius"/>
    </source>
</evidence>
<dbReference type="Proteomes" id="UP000250434">
    <property type="component" value="Chromosome"/>
</dbReference>
<organism evidence="2 3">
    <name type="scientific">Amycolatopsis albispora</name>
    <dbReference type="NCBI Taxonomy" id="1804986"/>
    <lineage>
        <taxon>Bacteria</taxon>
        <taxon>Bacillati</taxon>
        <taxon>Actinomycetota</taxon>
        <taxon>Actinomycetes</taxon>
        <taxon>Pseudonocardiales</taxon>
        <taxon>Pseudonocardiaceae</taxon>
        <taxon>Amycolatopsis</taxon>
    </lineage>
</organism>
<reference evidence="2 3" key="1">
    <citation type="submission" date="2016-04" db="EMBL/GenBank/DDBJ databases">
        <title>Complete genome sequence and analysis of deep-sea sediment isolate, Amycolatopsis sp. WP1.</title>
        <authorList>
            <person name="Wang H."/>
            <person name="Chen S."/>
            <person name="Wu Q."/>
        </authorList>
    </citation>
    <scope>NUCLEOTIDE SEQUENCE [LARGE SCALE GENOMIC DNA]</scope>
    <source>
        <strain evidence="2 3">WP1</strain>
    </source>
</reference>
<feature type="transmembrane region" description="Helical" evidence="1">
    <location>
        <begin position="133"/>
        <end position="160"/>
    </location>
</feature>
<dbReference type="KEGG" id="aab:A4R43_28725"/>
<dbReference type="AlphaFoldDB" id="A0A344LD48"/>
<evidence type="ECO:0008006" key="4">
    <source>
        <dbReference type="Google" id="ProtNLM"/>
    </source>
</evidence>
<feature type="transmembrane region" description="Helical" evidence="1">
    <location>
        <begin position="53"/>
        <end position="71"/>
    </location>
</feature>
<feature type="transmembrane region" description="Helical" evidence="1">
    <location>
        <begin position="243"/>
        <end position="276"/>
    </location>
</feature>
<dbReference type="OrthoDB" id="3699760at2"/>
<keyword evidence="1" id="KW-0812">Transmembrane</keyword>
<evidence type="ECO:0000313" key="3">
    <source>
        <dbReference type="Proteomes" id="UP000250434"/>
    </source>
</evidence>
<accession>A0A344LD48</accession>
<feature type="transmembrane region" description="Helical" evidence="1">
    <location>
        <begin position="203"/>
        <end position="223"/>
    </location>
</feature>
<evidence type="ECO:0000313" key="2">
    <source>
        <dbReference type="EMBL" id="AXB45972.1"/>
    </source>
</evidence>
<keyword evidence="3" id="KW-1185">Reference proteome</keyword>
<gene>
    <name evidence="2" type="ORF">A4R43_28725</name>
</gene>
<dbReference type="EMBL" id="CP015163">
    <property type="protein sequence ID" value="AXB45972.1"/>
    <property type="molecule type" value="Genomic_DNA"/>
</dbReference>
<sequence length="295" mass="30961">MRTPVVLLSASAAVLTAYGYLFGQWADRHDQRFAVLDVTREWIARPLGLGEDFGPLGLMLLLVAAGYAAAAGRAPGELYPLAVLVVVAHLLPPTAGLVPLGWVPVLALAGFLLARGTALLPARYRWTGQLAQLVLALNAVALADFVPDLSAAAAFFPLFVAGQLLHANRAGLLPAWGCGLLIAAALAVVSIADRVVPELDGWWYPLAATYAMLLGAVAFLLAGPTADRIAANPVPRWLAERVWWLVPLYAAVGHPLAGLLPHPAGILVAAVGVGLLAEAGHRGSRLLFQRTKEAV</sequence>
<protein>
    <recommendedName>
        <fullName evidence="4">Acyltransferase 3 domain-containing protein</fullName>
    </recommendedName>
</protein>
<keyword evidence="1" id="KW-0472">Membrane</keyword>
<feature type="transmembrane region" description="Helical" evidence="1">
    <location>
        <begin position="101"/>
        <end position="121"/>
    </location>
</feature>
<proteinExistence type="predicted"/>
<dbReference type="RefSeq" id="WP_113695203.1">
    <property type="nucleotide sequence ID" value="NZ_CP015163.1"/>
</dbReference>